<feature type="active site" description="Proton donor/acceptor" evidence="7">
    <location>
        <position position="382"/>
    </location>
</feature>
<evidence type="ECO:0000256" key="1">
    <source>
        <dbReference type="ARBA" id="ARBA00001947"/>
    </source>
</evidence>
<keyword evidence="12" id="KW-1185">Reference proteome</keyword>
<keyword evidence="6" id="KW-0482">Metalloprotease</keyword>
<comment type="cofactor">
    <cofactor evidence="1">
        <name>Zn(2+)</name>
        <dbReference type="ChEBI" id="CHEBI:29105"/>
    </cofactor>
</comment>
<evidence type="ECO:0000256" key="7">
    <source>
        <dbReference type="PROSITE-ProRule" id="PRU01379"/>
    </source>
</evidence>
<gene>
    <name evidence="11" type="ORF">AWW68_11165</name>
</gene>
<keyword evidence="9" id="KW-0732">Signal</keyword>
<evidence type="ECO:0000256" key="6">
    <source>
        <dbReference type="ARBA" id="ARBA00023049"/>
    </source>
</evidence>
<keyword evidence="4" id="KW-0378">Hydrolase</keyword>
<dbReference type="Gene3D" id="3.40.630.10">
    <property type="entry name" value="Zn peptidases"/>
    <property type="match status" value="1"/>
</dbReference>
<dbReference type="OrthoDB" id="5294005at2"/>
<reference evidence="11 12" key="1">
    <citation type="submission" date="2016-01" db="EMBL/GenBank/DDBJ databases">
        <title>Genome sequencing of Roseivirga spongicola UST030701-084.</title>
        <authorList>
            <person name="Selvaratnam C."/>
            <person name="Thevarajoo S."/>
            <person name="Goh K.M."/>
            <person name="Ee R."/>
            <person name="Chan K.-G."/>
            <person name="Chong C.S."/>
        </authorList>
    </citation>
    <scope>NUCLEOTIDE SEQUENCE [LARGE SCALE GENOMIC DNA]</scope>
    <source>
        <strain evidence="11 12">UST030701-084</strain>
    </source>
</reference>
<evidence type="ECO:0000256" key="2">
    <source>
        <dbReference type="ARBA" id="ARBA00005988"/>
    </source>
</evidence>
<evidence type="ECO:0000256" key="4">
    <source>
        <dbReference type="ARBA" id="ARBA00022801"/>
    </source>
</evidence>
<feature type="compositionally biased region" description="Acidic residues" evidence="8">
    <location>
        <begin position="176"/>
        <end position="194"/>
    </location>
</feature>
<feature type="domain" description="Peptidase M14" evidence="10">
    <location>
        <begin position="47"/>
        <end position="405"/>
    </location>
</feature>
<feature type="region of interest" description="Disordered" evidence="8">
    <location>
        <begin position="158"/>
        <end position="199"/>
    </location>
</feature>
<evidence type="ECO:0000259" key="10">
    <source>
        <dbReference type="PROSITE" id="PS52035"/>
    </source>
</evidence>
<feature type="chain" id="PRO_5007574235" evidence="9">
    <location>
        <begin position="24"/>
        <end position="579"/>
    </location>
</feature>
<dbReference type="Proteomes" id="UP000075606">
    <property type="component" value="Unassembled WGS sequence"/>
</dbReference>
<comment type="caution">
    <text evidence="11">The sequence shown here is derived from an EMBL/GenBank/DDBJ whole genome shotgun (WGS) entry which is preliminary data.</text>
</comment>
<evidence type="ECO:0000313" key="11">
    <source>
        <dbReference type="EMBL" id="KYG73267.1"/>
    </source>
</evidence>
<evidence type="ECO:0000256" key="3">
    <source>
        <dbReference type="ARBA" id="ARBA00022670"/>
    </source>
</evidence>
<dbReference type="Pfam" id="PF00246">
    <property type="entry name" value="Peptidase_M14"/>
    <property type="match status" value="2"/>
</dbReference>
<dbReference type="CDD" id="cd06905">
    <property type="entry name" value="M14-like"/>
    <property type="match status" value="1"/>
</dbReference>
<dbReference type="GO" id="GO:0008270">
    <property type="term" value="F:zinc ion binding"/>
    <property type="evidence" value="ECO:0007669"/>
    <property type="project" value="InterPro"/>
</dbReference>
<dbReference type="AlphaFoldDB" id="A0A150X3I8"/>
<keyword evidence="3" id="KW-0645">Protease</keyword>
<dbReference type="PRINTS" id="PR00765">
    <property type="entry name" value="CRBOXYPTASEA"/>
</dbReference>
<evidence type="ECO:0000256" key="9">
    <source>
        <dbReference type="SAM" id="SignalP"/>
    </source>
</evidence>
<dbReference type="PANTHER" id="PTHR11705">
    <property type="entry name" value="PROTEASE FAMILY M14 CARBOXYPEPTIDASE A,B"/>
    <property type="match status" value="1"/>
</dbReference>
<sequence length="579" mass="65777">MKKYFKHIFAGFLLIGFSIPAFAQSASEVFRAVGSPENPKVQISFNRYYTPDGLAAITKKIADAHPNLVKRVSIGKSFEGREMYMLQITNFQKGNPDRKPGFYIDGNIHSNEIQGAEISIYTAWYLTEQYGAIDYITEMLDDRIFYILPTLNPDARHNYMTEPNTGSSPRSGMIPLDDDRDGLFDEDQPDDLDGDGSITQMRRKNPYGDFILDPKDPRKMIQIGPDDEVPAGVERYEYLGSEGIDNDGDGSINEDRIGYYDPNRDWAWKWQPDYIQGGAYKYPFSVPENRNVADFVLAHPNIAGAQSYHNSGGMILRGPGAEEDLSTYNRADLRIYDAIGRKGEEIMPGYRYLTVYKDLYSVFGGELDWFYGSRGIYTFTNEIFTNFAYYKSNQRDPDQSYKVDSDLLFGDAFKPWTTYDHPTYGEIEIGGFKKNFGRATPGFMLEEELHRNMAFTMYHAYHMPKLSIAEVKEKDLGGGMREITAYIKNERLMPTHASQDLKYRIERPDYITIEGVDVQAGMIVDNEDTNVTREQKVNPAKLEVNNIPGNSIVKVRWIVSGRGTPKITVDSAKGGVVTR</sequence>
<dbReference type="GO" id="GO:0004181">
    <property type="term" value="F:metallocarboxypeptidase activity"/>
    <property type="evidence" value="ECO:0007669"/>
    <property type="project" value="InterPro"/>
</dbReference>
<dbReference type="RefSeq" id="WP_068221405.1">
    <property type="nucleotide sequence ID" value="NZ_CP139724.1"/>
</dbReference>
<dbReference type="SUPFAM" id="SSF53187">
    <property type="entry name" value="Zn-dependent exopeptidases"/>
    <property type="match status" value="1"/>
</dbReference>
<dbReference type="GO" id="GO:0006508">
    <property type="term" value="P:proteolysis"/>
    <property type="evidence" value="ECO:0007669"/>
    <property type="project" value="UniProtKB-KW"/>
</dbReference>
<dbReference type="EMBL" id="LRPC01000028">
    <property type="protein sequence ID" value="KYG73267.1"/>
    <property type="molecule type" value="Genomic_DNA"/>
</dbReference>
<dbReference type="GO" id="GO:0005615">
    <property type="term" value="C:extracellular space"/>
    <property type="evidence" value="ECO:0007669"/>
    <property type="project" value="TreeGrafter"/>
</dbReference>
<comment type="similarity">
    <text evidence="2 7">Belongs to the peptidase M14 family.</text>
</comment>
<feature type="compositionally biased region" description="Polar residues" evidence="8">
    <location>
        <begin position="161"/>
        <end position="170"/>
    </location>
</feature>
<dbReference type="InterPro" id="IPR000834">
    <property type="entry name" value="Peptidase_M14"/>
</dbReference>
<dbReference type="PROSITE" id="PS52035">
    <property type="entry name" value="PEPTIDASE_M14"/>
    <property type="match status" value="1"/>
</dbReference>
<dbReference type="STRING" id="333140.AWW68_11165"/>
<dbReference type="SMART" id="SM00631">
    <property type="entry name" value="Zn_pept"/>
    <property type="match status" value="1"/>
</dbReference>
<protein>
    <submittedName>
        <fullName evidence="11">Peptidase M14</fullName>
    </submittedName>
</protein>
<feature type="signal peptide" evidence="9">
    <location>
        <begin position="1"/>
        <end position="23"/>
    </location>
</feature>
<accession>A0A150X3I8</accession>
<organism evidence="11 12">
    <name type="scientific">Roseivirga spongicola</name>
    <dbReference type="NCBI Taxonomy" id="333140"/>
    <lineage>
        <taxon>Bacteria</taxon>
        <taxon>Pseudomonadati</taxon>
        <taxon>Bacteroidota</taxon>
        <taxon>Cytophagia</taxon>
        <taxon>Cytophagales</taxon>
        <taxon>Roseivirgaceae</taxon>
        <taxon>Roseivirga</taxon>
    </lineage>
</organism>
<evidence type="ECO:0000256" key="5">
    <source>
        <dbReference type="ARBA" id="ARBA00022833"/>
    </source>
</evidence>
<proteinExistence type="inferred from homology"/>
<keyword evidence="5" id="KW-0862">Zinc</keyword>
<evidence type="ECO:0000256" key="8">
    <source>
        <dbReference type="SAM" id="MobiDB-lite"/>
    </source>
</evidence>
<dbReference type="PANTHER" id="PTHR11705:SF143">
    <property type="entry name" value="SLL0236 PROTEIN"/>
    <property type="match status" value="1"/>
</dbReference>
<evidence type="ECO:0000313" key="12">
    <source>
        <dbReference type="Proteomes" id="UP000075606"/>
    </source>
</evidence>
<name>A0A150X3I8_9BACT</name>